<organism evidence="4 5">
    <name type="scientific">Chitinophaga silvatica</name>
    <dbReference type="NCBI Taxonomy" id="2282649"/>
    <lineage>
        <taxon>Bacteria</taxon>
        <taxon>Pseudomonadati</taxon>
        <taxon>Bacteroidota</taxon>
        <taxon>Chitinophagia</taxon>
        <taxon>Chitinophagales</taxon>
        <taxon>Chitinophagaceae</taxon>
        <taxon>Chitinophaga</taxon>
    </lineage>
</organism>
<protein>
    <submittedName>
        <fullName evidence="4">DUF4091 domain-containing protein</fullName>
    </submittedName>
</protein>
<keyword evidence="5" id="KW-1185">Reference proteome</keyword>
<dbReference type="OrthoDB" id="197680at2"/>
<dbReference type="Proteomes" id="UP000260644">
    <property type="component" value="Unassembled WGS sequence"/>
</dbReference>
<dbReference type="RefSeq" id="WP_116974345.1">
    <property type="nucleotide sequence ID" value="NZ_QPMM01000002.1"/>
</dbReference>
<feature type="domain" description="Glycoside hydrolase 123 catalytic" evidence="2">
    <location>
        <begin position="226"/>
        <end position="536"/>
    </location>
</feature>
<name>A0A3E1YDB4_9BACT</name>
<dbReference type="AlphaFoldDB" id="A0A3E1YDB4"/>
<sequence>MVNKFFGMLVLLALQQNLLAQSPATDYAELPNPKPTNQASWNAVKDAKLHAAFGSSNLRYEKGKAPSEQLSTQWSVNAWRNERVHTQFLLWSATAQPPLSIKVDALTSNKGDKIPATAITTGFIRYVLTDSLNKKGEGCGYRKPGEYDSSLVADGIDIINKRALAAATTQPVWLSIQVPASTPAGIYKGKITVIGTKEPISLPYEIVVSEHLLPAPKDWQFHLDLWQSPDAIARIHRVKPWSDEHFKAMKPYMQMLANAGQKVITTAIIYDPWNAQTKDIYSSTVKWTKKKDGSWKYDYTIFDKWVQFMIDLGIKKEINCYSMIPWNLKFHYYDEALAKDTFIVAKPGTKEYTSHWEPMLKDFAAHLKAKGWFKIATIAMDERPMDAMQEAIKVARSADKDFRLSLAGSYHAPLAYELYDYCIASAETFPTDVLRNRIEKGLPTTFYTCCAEDYPNTFTFSPPGESAFMGWYAANKGFNGYLRWAYNSWNTDPLRDSRFGNWAAGDTYFVYPGARSSMRFEKMVEGIQAYEKIRILKDLSKGNPTALAKIDKILKLFEIKDLKSKAAADLLAKANKELSEL</sequence>
<reference evidence="4 5" key="1">
    <citation type="submission" date="2018-07" db="EMBL/GenBank/DDBJ databases">
        <title>Chitinophaga K2CV101002-2 sp. nov., isolated from a monsoon evergreen broad-leaved forest soil.</title>
        <authorList>
            <person name="Lv Y."/>
        </authorList>
    </citation>
    <scope>NUCLEOTIDE SEQUENCE [LARGE SCALE GENOMIC DNA]</scope>
    <source>
        <strain evidence="4 5">GDMCC 1.1288</strain>
    </source>
</reference>
<feature type="domain" description="Glycoside hydrolase 123 N-terminal" evidence="3">
    <location>
        <begin position="53"/>
        <end position="193"/>
    </location>
</feature>
<dbReference type="InterPro" id="IPR053850">
    <property type="entry name" value="Glyco_hydro_123_N_2"/>
</dbReference>
<evidence type="ECO:0000313" key="5">
    <source>
        <dbReference type="Proteomes" id="UP000260644"/>
    </source>
</evidence>
<evidence type="ECO:0000259" key="2">
    <source>
        <dbReference type="Pfam" id="PF13320"/>
    </source>
</evidence>
<gene>
    <name evidence="4" type="ORF">DVR12_04840</name>
</gene>
<evidence type="ECO:0000313" key="4">
    <source>
        <dbReference type="EMBL" id="RFS24536.1"/>
    </source>
</evidence>
<feature type="chain" id="PRO_5017580307" evidence="1">
    <location>
        <begin position="21"/>
        <end position="581"/>
    </location>
</feature>
<keyword evidence="1" id="KW-0732">Signal</keyword>
<feature type="signal peptide" evidence="1">
    <location>
        <begin position="1"/>
        <end position="20"/>
    </location>
</feature>
<dbReference type="Pfam" id="PF22680">
    <property type="entry name" value="Glyco_hydro_123_N_2"/>
    <property type="match status" value="1"/>
</dbReference>
<dbReference type="InterPro" id="IPR025150">
    <property type="entry name" value="GH123_cat"/>
</dbReference>
<evidence type="ECO:0000256" key="1">
    <source>
        <dbReference type="SAM" id="SignalP"/>
    </source>
</evidence>
<dbReference type="Pfam" id="PF13320">
    <property type="entry name" value="GH123_cat"/>
    <property type="match status" value="1"/>
</dbReference>
<accession>A0A3E1YDB4</accession>
<comment type="caution">
    <text evidence="4">The sequence shown here is derived from an EMBL/GenBank/DDBJ whole genome shotgun (WGS) entry which is preliminary data.</text>
</comment>
<evidence type="ECO:0000259" key="3">
    <source>
        <dbReference type="Pfam" id="PF22680"/>
    </source>
</evidence>
<proteinExistence type="predicted"/>
<dbReference type="EMBL" id="QPMM01000002">
    <property type="protein sequence ID" value="RFS24536.1"/>
    <property type="molecule type" value="Genomic_DNA"/>
</dbReference>